<organism evidence="2 3">
    <name type="scientific">Sphingomonas rubra</name>
    <dbReference type="NCBI Taxonomy" id="634430"/>
    <lineage>
        <taxon>Bacteria</taxon>
        <taxon>Pseudomonadati</taxon>
        <taxon>Pseudomonadota</taxon>
        <taxon>Alphaproteobacteria</taxon>
        <taxon>Sphingomonadales</taxon>
        <taxon>Sphingomonadaceae</taxon>
        <taxon>Sphingomonas</taxon>
    </lineage>
</organism>
<sequence length="113" mass="12931">MKKFLLTAIAATVAVGPIAVTTAEAQTRQTTVVRERPNGTVVTRTTTRTNGYRNWRTGQRFDRRYARDYRRVNDWRGYRLAAPGRGQYWARSGRDAVLVRPNGTIVSVRTRVF</sequence>
<feature type="signal peptide" evidence="1">
    <location>
        <begin position="1"/>
        <end position="25"/>
    </location>
</feature>
<dbReference type="InterPro" id="IPR024572">
    <property type="entry name" value="RcnB"/>
</dbReference>
<protein>
    <submittedName>
        <fullName evidence="2">Regulator RcnB of Ni and Co efflux</fullName>
    </submittedName>
</protein>
<evidence type="ECO:0000313" key="2">
    <source>
        <dbReference type="EMBL" id="SFP39876.1"/>
    </source>
</evidence>
<dbReference type="OrthoDB" id="9808839at2"/>
<dbReference type="AlphaFoldDB" id="A0A1I5Q1W8"/>
<dbReference type="Proteomes" id="UP000199586">
    <property type="component" value="Unassembled WGS sequence"/>
</dbReference>
<keyword evidence="1" id="KW-0732">Signal</keyword>
<dbReference type="Gene3D" id="3.10.450.160">
    <property type="entry name" value="inner membrane protein cigr"/>
    <property type="match status" value="1"/>
</dbReference>
<feature type="chain" id="PRO_5011642063" evidence="1">
    <location>
        <begin position="26"/>
        <end position="113"/>
    </location>
</feature>
<accession>A0A1I5Q1W8</accession>
<keyword evidence="3" id="KW-1185">Reference proteome</keyword>
<dbReference type="RefSeq" id="WP_093330524.1">
    <property type="nucleotide sequence ID" value="NZ_FOXP01000001.1"/>
</dbReference>
<dbReference type="Pfam" id="PF11776">
    <property type="entry name" value="RcnB"/>
    <property type="match status" value="1"/>
</dbReference>
<evidence type="ECO:0000256" key="1">
    <source>
        <dbReference type="SAM" id="SignalP"/>
    </source>
</evidence>
<evidence type="ECO:0000313" key="3">
    <source>
        <dbReference type="Proteomes" id="UP000199586"/>
    </source>
</evidence>
<dbReference type="EMBL" id="FOXP01000001">
    <property type="protein sequence ID" value="SFP39876.1"/>
    <property type="molecule type" value="Genomic_DNA"/>
</dbReference>
<dbReference type="STRING" id="634430.SAMN04488241_101380"/>
<proteinExistence type="predicted"/>
<name>A0A1I5Q1W8_9SPHN</name>
<gene>
    <name evidence="2" type="ORF">SAMN04488241_101380</name>
</gene>
<reference evidence="2 3" key="1">
    <citation type="submission" date="2016-10" db="EMBL/GenBank/DDBJ databases">
        <authorList>
            <person name="de Groot N.N."/>
        </authorList>
    </citation>
    <scope>NUCLEOTIDE SEQUENCE [LARGE SCALE GENOMIC DNA]</scope>
    <source>
        <strain evidence="2 3">CGMCC 1.9113</strain>
    </source>
</reference>